<gene>
    <name evidence="6" type="ORF">TH6_03860</name>
</gene>
<reference evidence="6 7" key="1">
    <citation type="submission" date="2014-07" db="EMBL/GenBank/DDBJ databases">
        <title>Draft genome sequence of Thalassospira profundimaris R8-17.</title>
        <authorList>
            <person name="Lai Q."/>
            <person name="Shao Z."/>
        </authorList>
    </citation>
    <scope>NUCLEOTIDE SEQUENCE [LARGE SCALE GENOMIC DNA]</scope>
    <source>
        <strain evidence="6 7">R8-17</strain>
    </source>
</reference>
<dbReference type="InterPro" id="IPR001647">
    <property type="entry name" value="HTH_TetR"/>
</dbReference>
<accession>A0A367VFA2</accession>
<dbReference type="SUPFAM" id="SSF48498">
    <property type="entry name" value="Tetracyclin repressor-like, C-terminal domain"/>
    <property type="match status" value="1"/>
</dbReference>
<evidence type="ECO:0000259" key="5">
    <source>
        <dbReference type="PROSITE" id="PS50977"/>
    </source>
</evidence>
<feature type="domain" description="HTH tetR-type" evidence="5">
    <location>
        <begin position="3"/>
        <end position="63"/>
    </location>
</feature>
<dbReference type="Gene3D" id="1.10.357.10">
    <property type="entry name" value="Tetracycline Repressor, domain 2"/>
    <property type="match status" value="1"/>
</dbReference>
<dbReference type="Pfam" id="PF00440">
    <property type="entry name" value="TetR_N"/>
    <property type="match status" value="1"/>
</dbReference>
<evidence type="ECO:0000256" key="2">
    <source>
        <dbReference type="ARBA" id="ARBA00023125"/>
    </source>
</evidence>
<evidence type="ECO:0000313" key="7">
    <source>
        <dbReference type="Proteomes" id="UP000253061"/>
    </source>
</evidence>
<dbReference type="InterPro" id="IPR054156">
    <property type="entry name" value="YxaF_TetR_C"/>
</dbReference>
<evidence type="ECO:0000313" key="6">
    <source>
        <dbReference type="EMBL" id="RCK23866.1"/>
    </source>
</evidence>
<keyword evidence="1" id="KW-0805">Transcription regulation</keyword>
<evidence type="ECO:0000256" key="4">
    <source>
        <dbReference type="PROSITE-ProRule" id="PRU00335"/>
    </source>
</evidence>
<dbReference type="InterPro" id="IPR036271">
    <property type="entry name" value="Tet_transcr_reg_TetR-rel_C_sf"/>
</dbReference>
<protein>
    <submittedName>
        <fullName evidence="6">Transcriptional regulator</fullName>
    </submittedName>
</protein>
<evidence type="ECO:0000256" key="1">
    <source>
        <dbReference type="ARBA" id="ARBA00023015"/>
    </source>
</evidence>
<dbReference type="AlphaFoldDB" id="A0A367VFA2"/>
<comment type="caution">
    <text evidence="6">The sequence shown here is derived from an EMBL/GenBank/DDBJ whole genome shotgun (WGS) entry which is preliminary data.</text>
</comment>
<dbReference type="RefSeq" id="WP_062953688.1">
    <property type="nucleotide sequence ID" value="NZ_JPWB01000002.1"/>
</dbReference>
<feature type="DNA-binding region" description="H-T-H motif" evidence="4">
    <location>
        <begin position="26"/>
        <end position="45"/>
    </location>
</feature>
<dbReference type="PRINTS" id="PR00455">
    <property type="entry name" value="HTHTETR"/>
</dbReference>
<dbReference type="GO" id="GO:0003677">
    <property type="term" value="F:DNA binding"/>
    <property type="evidence" value="ECO:0007669"/>
    <property type="project" value="UniProtKB-UniRule"/>
</dbReference>
<organism evidence="6 7">
    <name type="scientific">Thalassospira profundimaris</name>
    <dbReference type="NCBI Taxonomy" id="502049"/>
    <lineage>
        <taxon>Bacteria</taxon>
        <taxon>Pseudomonadati</taxon>
        <taxon>Pseudomonadota</taxon>
        <taxon>Alphaproteobacteria</taxon>
        <taxon>Rhodospirillales</taxon>
        <taxon>Thalassospiraceae</taxon>
        <taxon>Thalassospira</taxon>
    </lineage>
</organism>
<dbReference type="Pfam" id="PF21993">
    <property type="entry name" value="TetR_C_13_2"/>
    <property type="match status" value="1"/>
</dbReference>
<dbReference type="PANTHER" id="PTHR47506">
    <property type="entry name" value="TRANSCRIPTIONAL REGULATORY PROTEIN"/>
    <property type="match status" value="1"/>
</dbReference>
<dbReference type="Proteomes" id="UP000253061">
    <property type="component" value="Unassembled WGS sequence"/>
</dbReference>
<dbReference type="InterPro" id="IPR009057">
    <property type="entry name" value="Homeodomain-like_sf"/>
</dbReference>
<evidence type="ECO:0000256" key="3">
    <source>
        <dbReference type="ARBA" id="ARBA00023163"/>
    </source>
</evidence>
<dbReference type="PROSITE" id="PS50977">
    <property type="entry name" value="HTH_TETR_2"/>
    <property type="match status" value="1"/>
</dbReference>
<name>A0A367VFA2_9PROT</name>
<proteinExistence type="predicted"/>
<sequence length="198" mass="22451">MATETRERIVEAADLLFYQHGFEATSFADIARTVGISRGNFYHHFKTKDDILDGVINRRLANTEQMLDRWEIAGSDPAERIRSFIHILIVNGEKIRKFGCPVGTLSSELAKLNHAAKSDAAALFTLFRSWLRRQFERLGFGDKSDELAMHILGRSQGVATLANAFDDDRFLRHEVELMCDWLDVQIADLTNSNHPTGE</sequence>
<dbReference type="SUPFAM" id="SSF46689">
    <property type="entry name" value="Homeodomain-like"/>
    <property type="match status" value="1"/>
</dbReference>
<keyword evidence="3" id="KW-0804">Transcription</keyword>
<dbReference type="EMBL" id="JPWB01000002">
    <property type="protein sequence ID" value="RCK23866.1"/>
    <property type="molecule type" value="Genomic_DNA"/>
</dbReference>
<keyword evidence="2 4" id="KW-0238">DNA-binding</keyword>
<dbReference type="PANTHER" id="PTHR47506:SF1">
    <property type="entry name" value="HTH-TYPE TRANSCRIPTIONAL REGULATOR YJDC"/>
    <property type="match status" value="1"/>
</dbReference>